<dbReference type="InterPro" id="IPR029057">
    <property type="entry name" value="PRTase-like"/>
</dbReference>
<dbReference type="GO" id="GO:0016757">
    <property type="term" value="F:glycosyltransferase activity"/>
    <property type="evidence" value="ECO:0007669"/>
    <property type="project" value="UniProtKB-KW"/>
</dbReference>
<name>A0A2A8CW54_9BACT</name>
<sequence>MAVPYRYTNRQEAGQYLARELESYHRMNPIVLGLPRGGVIVAAEVARALNAPLDIWAVRKLGLPQQPELAFGAISSDDVMVFDESLIRSARLSETTIEAVAKREFAELNRRINRYRTAQSFRSISNYDIGGSNIILVDDGLATGLTAEAAIRSLRMHNPNTIIMAVPVAAEDSANRIRPLLDGFVCPITTRNLVAIGAWYSDFPQTSDEDVLAALSDASATARAETSKASRNQTREA</sequence>
<feature type="domain" description="Phosphoribosyltransferase" evidence="1">
    <location>
        <begin position="12"/>
        <end position="176"/>
    </location>
</feature>
<reference evidence="2 3" key="1">
    <citation type="submission" date="2017-10" db="EMBL/GenBank/DDBJ databases">
        <title>Draft genome of Longibacter Salinarum.</title>
        <authorList>
            <person name="Goh K.M."/>
            <person name="Shamsir M.S."/>
            <person name="Lim S.W."/>
        </authorList>
    </citation>
    <scope>NUCLEOTIDE SEQUENCE [LARGE SCALE GENOMIC DNA]</scope>
    <source>
        <strain evidence="2 3">KCTC 52045</strain>
    </source>
</reference>
<keyword evidence="2" id="KW-0328">Glycosyltransferase</keyword>
<organism evidence="2 3">
    <name type="scientific">Longibacter salinarum</name>
    <dbReference type="NCBI Taxonomy" id="1850348"/>
    <lineage>
        <taxon>Bacteria</taxon>
        <taxon>Pseudomonadati</taxon>
        <taxon>Rhodothermota</taxon>
        <taxon>Rhodothermia</taxon>
        <taxon>Rhodothermales</taxon>
        <taxon>Salisaetaceae</taxon>
        <taxon>Longibacter</taxon>
    </lineage>
</organism>
<proteinExistence type="predicted"/>
<comment type="caution">
    <text evidence="2">The sequence shown here is derived from an EMBL/GenBank/DDBJ whole genome shotgun (WGS) entry which is preliminary data.</text>
</comment>
<protein>
    <submittedName>
        <fullName evidence="2">Phosphoribosyltransferase</fullName>
    </submittedName>
</protein>
<evidence type="ECO:0000313" key="2">
    <source>
        <dbReference type="EMBL" id="PEN12935.1"/>
    </source>
</evidence>
<dbReference type="CDD" id="cd06223">
    <property type="entry name" value="PRTases_typeI"/>
    <property type="match status" value="1"/>
</dbReference>
<evidence type="ECO:0000313" key="3">
    <source>
        <dbReference type="Proteomes" id="UP000220102"/>
    </source>
</evidence>
<keyword evidence="2" id="KW-0808">Transferase</keyword>
<evidence type="ECO:0000259" key="1">
    <source>
        <dbReference type="Pfam" id="PF00156"/>
    </source>
</evidence>
<keyword evidence="3" id="KW-1185">Reference proteome</keyword>
<dbReference type="Pfam" id="PF00156">
    <property type="entry name" value="Pribosyltran"/>
    <property type="match status" value="1"/>
</dbReference>
<dbReference type="InterPro" id="IPR000836">
    <property type="entry name" value="PRTase_dom"/>
</dbReference>
<dbReference type="OrthoDB" id="9810066at2"/>
<gene>
    <name evidence="2" type="ORF">CRI94_13105</name>
</gene>
<accession>A0A2A8CW54</accession>
<dbReference type="EMBL" id="PDEQ01000006">
    <property type="protein sequence ID" value="PEN12935.1"/>
    <property type="molecule type" value="Genomic_DNA"/>
</dbReference>
<dbReference type="RefSeq" id="WP_098076496.1">
    <property type="nucleotide sequence ID" value="NZ_PDEQ01000006.1"/>
</dbReference>
<dbReference type="Gene3D" id="3.30.1310.20">
    <property type="entry name" value="PRTase-like"/>
    <property type="match status" value="1"/>
</dbReference>
<dbReference type="Gene3D" id="3.40.50.2020">
    <property type="match status" value="1"/>
</dbReference>
<dbReference type="AlphaFoldDB" id="A0A2A8CW54"/>
<dbReference type="Proteomes" id="UP000220102">
    <property type="component" value="Unassembled WGS sequence"/>
</dbReference>
<dbReference type="SUPFAM" id="SSF53271">
    <property type="entry name" value="PRTase-like"/>
    <property type="match status" value="1"/>
</dbReference>